<keyword evidence="8 16" id="KW-0418">Kinase</keyword>
<evidence type="ECO:0000256" key="7">
    <source>
        <dbReference type="ARBA" id="ARBA00022741"/>
    </source>
</evidence>
<gene>
    <name evidence="16" type="ORF">HD842_001977</name>
</gene>
<feature type="transmembrane region" description="Helical" evidence="13">
    <location>
        <begin position="16"/>
        <end position="40"/>
    </location>
</feature>
<keyword evidence="10 13" id="KW-1133">Transmembrane helix</keyword>
<dbReference type="AlphaFoldDB" id="A0A7W9WZV5"/>
<dbReference type="InterPro" id="IPR003594">
    <property type="entry name" value="HATPase_dom"/>
</dbReference>
<evidence type="ECO:0000256" key="3">
    <source>
        <dbReference type="ARBA" id="ARBA00012438"/>
    </source>
</evidence>
<dbReference type="SMART" id="SM00387">
    <property type="entry name" value="HATPase_c"/>
    <property type="match status" value="1"/>
</dbReference>
<dbReference type="InterPro" id="IPR013727">
    <property type="entry name" value="2CSK_N"/>
</dbReference>
<dbReference type="InterPro" id="IPR003660">
    <property type="entry name" value="HAMP_dom"/>
</dbReference>
<evidence type="ECO:0000256" key="6">
    <source>
        <dbReference type="ARBA" id="ARBA00022692"/>
    </source>
</evidence>
<keyword evidence="5 16" id="KW-0808">Transferase</keyword>
<dbReference type="Proteomes" id="UP000540787">
    <property type="component" value="Unassembled WGS sequence"/>
</dbReference>
<evidence type="ECO:0000256" key="1">
    <source>
        <dbReference type="ARBA" id="ARBA00000085"/>
    </source>
</evidence>
<dbReference type="GO" id="GO:0000155">
    <property type="term" value="F:phosphorelay sensor kinase activity"/>
    <property type="evidence" value="ECO:0007669"/>
    <property type="project" value="InterPro"/>
</dbReference>
<evidence type="ECO:0000256" key="8">
    <source>
        <dbReference type="ARBA" id="ARBA00022777"/>
    </source>
</evidence>
<evidence type="ECO:0000256" key="9">
    <source>
        <dbReference type="ARBA" id="ARBA00022840"/>
    </source>
</evidence>
<evidence type="ECO:0000256" key="12">
    <source>
        <dbReference type="ARBA" id="ARBA00023136"/>
    </source>
</evidence>
<keyword evidence="9" id="KW-0067">ATP-binding</keyword>
<dbReference type="InterPro" id="IPR036890">
    <property type="entry name" value="HATPase_C_sf"/>
</dbReference>
<keyword evidence="12 13" id="KW-0472">Membrane</keyword>
<dbReference type="GO" id="GO:0005886">
    <property type="term" value="C:plasma membrane"/>
    <property type="evidence" value="ECO:0007669"/>
    <property type="project" value="TreeGrafter"/>
</dbReference>
<dbReference type="CDD" id="cd00082">
    <property type="entry name" value="HisKA"/>
    <property type="match status" value="1"/>
</dbReference>
<evidence type="ECO:0000256" key="5">
    <source>
        <dbReference type="ARBA" id="ARBA00022679"/>
    </source>
</evidence>
<evidence type="ECO:0000259" key="14">
    <source>
        <dbReference type="PROSITE" id="PS50109"/>
    </source>
</evidence>
<protein>
    <recommendedName>
        <fullName evidence="3">histidine kinase</fullName>
        <ecNumber evidence="3">2.7.13.3</ecNumber>
    </recommendedName>
</protein>
<organism evidence="16 17">
    <name type="scientific">Massilia aurea</name>
    <dbReference type="NCBI Taxonomy" id="373040"/>
    <lineage>
        <taxon>Bacteria</taxon>
        <taxon>Pseudomonadati</taxon>
        <taxon>Pseudomonadota</taxon>
        <taxon>Betaproteobacteria</taxon>
        <taxon>Burkholderiales</taxon>
        <taxon>Oxalobacteraceae</taxon>
        <taxon>Telluria group</taxon>
        <taxon>Massilia</taxon>
    </lineage>
</organism>
<keyword evidence="7" id="KW-0547">Nucleotide-binding</keyword>
<dbReference type="SUPFAM" id="SSF55874">
    <property type="entry name" value="ATPase domain of HSP90 chaperone/DNA topoisomerase II/histidine kinase"/>
    <property type="match status" value="1"/>
</dbReference>
<dbReference type="Pfam" id="PF02518">
    <property type="entry name" value="HATPase_c"/>
    <property type="match status" value="1"/>
</dbReference>
<accession>A0A7W9WZV5</accession>
<feature type="domain" description="HAMP" evidence="15">
    <location>
        <begin position="182"/>
        <end position="234"/>
    </location>
</feature>
<keyword evidence="11" id="KW-0902">Two-component regulatory system</keyword>
<dbReference type="Pfam" id="PF00512">
    <property type="entry name" value="HisKA"/>
    <property type="match status" value="1"/>
</dbReference>
<evidence type="ECO:0000256" key="13">
    <source>
        <dbReference type="SAM" id="Phobius"/>
    </source>
</evidence>
<evidence type="ECO:0000256" key="4">
    <source>
        <dbReference type="ARBA" id="ARBA00022553"/>
    </source>
</evidence>
<dbReference type="Gene3D" id="1.10.287.130">
    <property type="match status" value="1"/>
</dbReference>
<evidence type="ECO:0000256" key="10">
    <source>
        <dbReference type="ARBA" id="ARBA00022989"/>
    </source>
</evidence>
<dbReference type="InterPro" id="IPR050428">
    <property type="entry name" value="TCS_sensor_his_kinase"/>
</dbReference>
<dbReference type="SMART" id="SM00388">
    <property type="entry name" value="HisKA"/>
    <property type="match status" value="1"/>
</dbReference>
<feature type="transmembrane region" description="Helical" evidence="13">
    <location>
        <begin position="162"/>
        <end position="181"/>
    </location>
</feature>
<dbReference type="InterPro" id="IPR005467">
    <property type="entry name" value="His_kinase_dom"/>
</dbReference>
<name>A0A7W9WZV5_9BURK</name>
<dbReference type="EC" id="2.7.13.3" evidence="3"/>
<evidence type="ECO:0000256" key="2">
    <source>
        <dbReference type="ARBA" id="ARBA00004141"/>
    </source>
</evidence>
<keyword evidence="17" id="KW-1185">Reference proteome</keyword>
<reference evidence="16 17" key="1">
    <citation type="submission" date="2020-08" db="EMBL/GenBank/DDBJ databases">
        <title>The Agave Microbiome: Exploring the role of microbial communities in plant adaptations to desert environments.</title>
        <authorList>
            <person name="Partida-Martinez L.P."/>
        </authorList>
    </citation>
    <scope>NUCLEOTIDE SEQUENCE [LARGE SCALE GENOMIC DNA]</scope>
    <source>
        <strain evidence="16 17">AT3.2</strain>
    </source>
</reference>
<evidence type="ECO:0000259" key="15">
    <source>
        <dbReference type="PROSITE" id="PS50885"/>
    </source>
</evidence>
<dbReference type="SUPFAM" id="SSF47384">
    <property type="entry name" value="Homodimeric domain of signal transducing histidine kinase"/>
    <property type="match status" value="1"/>
</dbReference>
<comment type="subcellular location">
    <subcellularLocation>
        <location evidence="2">Membrane</location>
        <topology evidence="2">Multi-pass membrane protein</topology>
    </subcellularLocation>
</comment>
<keyword evidence="4" id="KW-0597">Phosphoprotein</keyword>
<dbReference type="GO" id="GO:0005524">
    <property type="term" value="F:ATP binding"/>
    <property type="evidence" value="ECO:0007669"/>
    <property type="project" value="UniProtKB-KW"/>
</dbReference>
<dbReference type="Gene3D" id="3.30.565.10">
    <property type="entry name" value="Histidine kinase-like ATPase, C-terminal domain"/>
    <property type="match status" value="1"/>
</dbReference>
<dbReference type="PROSITE" id="PS50885">
    <property type="entry name" value="HAMP"/>
    <property type="match status" value="1"/>
</dbReference>
<feature type="domain" description="Histidine kinase" evidence="14">
    <location>
        <begin position="242"/>
        <end position="453"/>
    </location>
</feature>
<dbReference type="PANTHER" id="PTHR45436:SF14">
    <property type="entry name" value="SENSOR PROTEIN QSEC"/>
    <property type="match status" value="1"/>
</dbReference>
<comment type="catalytic activity">
    <reaction evidence="1">
        <text>ATP + protein L-histidine = ADP + protein N-phospho-L-histidine.</text>
        <dbReference type="EC" id="2.7.13.3"/>
    </reaction>
</comment>
<comment type="caution">
    <text evidence="16">The sequence shown here is derived from an EMBL/GenBank/DDBJ whole genome shotgun (WGS) entry which is preliminary data.</text>
</comment>
<dbReference type="InterPro" id="IPR036097">
    <property type="entry name" value="HisK_dim/P_sf"/>
</dbReference>
<proteinExistence type="predicted"/>
<dbReference type="PANTHER" id="PTHR45436">
    <property type="entry name" value="SENSOR HISTIDINE KINASE YKOH"/>
    <property type="match status" value="1"/>
</dbReference>
<dbReference type="PRINTS" id="PR00344">
    <property type="entry name" value="BCTRLSENSOR"/>
</dbReference>
<keyword evidence="6 13" id="KW-0812">Transmembrane</keyword>
<dbReference type="InterPro" id="IPR003661">
    <property type="entry name" value="HisK_dim/P_dom"/>
</dbReference>
<dbReference type="InterPro" id="IPR004358">
    <property type="entry name" value="Sig_transdc_His_kin-like_C"/>
</dbReference>
<sequence>MVNDSPVQPWSLRRRLLIAIVAASTVLWLASLGIVTVIAWQETNDVFDDALEESGHMIMAATTDWNERGLLLWPGLESRPGRKVDMQYQIVAGGRVVQRTGGAPAQPFVTDFDDQDGFADVRNNGDPWRVFVVRDAARSVEVQVGQQQSKRFDILEELAESLWLPVLGFLLLLALVCWVLTGRVLKPLRQTAATIAAKTPHDLTQVPTAGQAREVLPIVQALNGVLGRLDAALQAERRFTADAAHELRTPLAGLHMHVQLLQRQHPELATPFQKLRHDIARTTGLVDSLLTLARLDPLAREQLVRQRVPLPALFERLVGSHAQEAAARGITIAVHCELEHVEADPQMLDIVLRNLLDNALRYCPDGSRIAIDARRHGGFDRIAVRDNGPGVDAASRARLSERFFRVLGQGQPGSGLGLSIVRRIADLHGIALTFGAGLDGRGLGVTLDFDASLRSV</sequence>
<dbReference type="EMBL" id="JACHBX010000002">
    <property type="protein sequence ID" value="MBB6133835.1"/>
    <property type="molecule type" value="Genomic_DNA"/>
</dbReference>
<evidence type="ECO:0000313" key="17">
    <source>
        <dbReference type="Proteomes" id="UP000540787"/>
    </source>
</evidence>
<dbReference type="Pfam" id="PF08521">
    <property type="entry name" value="2CSK_N"/>
    <property type="match status" value="1"/>
</dbReference>
<dbReference type="PROSITE" id="PS50109">
    <property type="entry name" value="HIS_KIN"/>
    <property type="match status" value="1"/>
</dbReference>
<evidence type="ECO:0000256" key="11">
    <source>
        <dbReference type="ARBA" id="ARBA00023012"/>
    </source>
</evidence>
<evidence type="ECO:0000313" key="16">
    <source>
        <dbReference type="EMBL" id="MBB6133835.1"/>
    </source>
</evidence>